<feature type="chain" id="PRO_5039499691" description="DUF5723 domain-containing protein" evidence="1">
    <location>
        <begin position="21"/>
        <end position="445"/>
    </location>
</feature>
<dbReference type="AlphaFoldDB" id="A0A9D1PUK5"/>
<dbReference type="Proteomes" id="UP000823936">
    <property type="component" value="Unassembled WGS sequence"/>
</dbReference>
<reference evidence="2" key="2">
    <citation type="submission" date="2021-04" db="EMBL/GenBank/DDBJ databases">
        <authorList>
            <person name="Gilroy R."/>
        </authorList>
    </citation>
    <scope>NUCLEOTIDE SEQUENCE</scope>
    <source>
        <strain evidence="2">Gambia11-129</strain>
    </source>
</reference>
<name>A0A9D1PUK5_9SPIO</name>
<proteinExistence type="predicted"/>
<keyword evidence="1" id="KW-0732">Signal</keyword>
<accession>A0A9D1PUK5</accession>
<feature type="signal peptide" evidence="1">
    <location>
        <begin position="1"/>
        <end position="20"/>
    </location>
</feature>
<evidence type="ECO:0000256" key="1">
    <source>
        <dbReference type="SAM" id="SignalP"/>
    </source>
</evidence>
<reference evidence="2" key="1">
    <citation type="journal article" date="2021" name="PeerJ">
        <title>Extensive microbial diversity within the chicken gut microbiome revealed by metagenomics and culture.</title>
        <authorList>
            <person name="Gilroy R."/>
            <person name="Ravi A."/>
            <person name="Getino M."/>
            <person name="Pursley I."/>
            <person name="Horton D.L."/>
            <person name="Alikhan N.F."/>
            <person name="Baker D."/>
            <person name="Gharbi K."/>
            <person name="Hall N."/>
            <person name="Watson M."/>
            <person name="Adriaenssens E.M."/>
            <person name="Foster-Nyarko E."/>
            <person name="Jarju S."/>
            <person name="Secka A."/>
            <person name="Antonio M."/>
            <person name="Oren A."/>
            <person name="Chaudhuri R.R."/>
            <person name="La Ragione R."/>
            <person name="Hildebrand F."/>
            <person name="Pallen M.J."/>
        </authorList>
    </citation>
    <scope>NUCLEOTIDE SEQUENCE</scope>
    <source>
        <strain evidence="2">Gambia11-129</strain>
    </source>
</reference>
<evidence type="ECO:0000313" key="3">
    <source>
        <dbReference type="Proteomes" id="UP000823936"/>
    </source>
</evidence>
<organism evidence="2 3">
    <name type="scientific">Candidatus Ornithospirochaeta avicola</name>
    <dbReference type="NCBI Taxonomy" id="2840896"/>
    <lineage>
        <taxon>Bacteria</taxon>
        <taxon>Pseudomonadati</taxon>
        <taxon>Spirochaetota</taxon>
        <taxon>Spirochaetia</taxon>
        <taxon>Spirochaetales</taxon>
        <taxon>Spirochaetaceae</taxon>
        <taxon>Spirochaetaceae incertae sedis</taxon>
        <taxon>Candidatus Ornithospirochaeta</taxon>
    </lineage>
</organism>
<comment type="caution">
    <text evidence="2">The sequence shown here is derived from an EMBL/GenBank/DDBJ whole genome shotgun (WGS) entry which is preliminary data.</text>
</comment>
<sequence length="445" mass="48027">MKKLFVLLIAILVLVPVAFAQEEETAPVDPSKELQTDFIIDRVQHGLMPTSVRSLGMGNVGIALPSNSDSFFFNPASLADHKFQLSLPSVAVTVNHVYDLIKPGSDGESILSSLLDMNMNGSEDDMQDMIGPAVKGVLSLLKKGLGKIATVDAGLSFSIGGFGMATNVQANIYTYGKAGLAGEGQLDFTKAALFAEVKATETLGLGLRFQVSDDFSIDAGVAARFSYLAYTGPINADKVLSSFGFNSDGSASEEGPAADPMAFLNEMPLAAGWSVPVDLGLTFNMPYGFTAAVVYRNLDIFGYQMQIYDNYEGFLSDWAASFDMDGDGKFKIKNYGSLDLGFAWQWDNALFRPTIAFDIIDVVGMCQTKDFGLKDFVYHLNIGAEIELLSVLDIRGGLNQGYWTVGAGLNLYVLKLDVAYFWDEMGAYAGEAPLDGLAVRLNIGW</sequence>
<evidence type="ECO:0000313" key="2">
    <source>
        <dbReference type="EMBL" id="HIV99505.1"/>
    </source>
</evidence>
<evidence type="ECO:0008006" key="4">
    <source>
        <dbReference type="Google" id="ProtNLM"/>
    </source>
</evidence>
<gene>
    <name evidence="2" type="ORF">IAB12_07005</name>
</gene>
<dbReference type="Gene3D" id="2.40.160.60">
    <property type="entry name" value="Outer membrane protein transport protein (OMPP1/FadL/TodX)"/>
    <property type="match status" value="1"/>
</dbReference>
<protein>
    <recommendedName>
        <fullName evidence="4">DUF5723 domain-containing protein</fullName>
    </recommendedName>
</protein>
<dbReference type="EMBL" id="DXHU01000023">
    <property type="protein sequence ID" value="HIV99505.1"/>
    <property type="molecule type" value="Genomic_DNA"/>
</dbReference>